<dbReference type="SUPFAM" id="SSF53649">
    <property type="entry name" value="Alkaline phosphatase-like"/>
    <property type="match status" value="1"/>
</dbReference>
<dbReference type="InterPro" id="IPR050738">
    <property type="entry name" value="Sulfatase"/>
</dbReference>
<proteinExistence type="inferred from homology"/>
<evidence type="ECO:0000259" key="4">
    <source>
        <dbReference type="Pfam" id="PF00884"/>
    </source>
</evidence>
<dbReference type="InParanoid" id="A0A317ZHL9"/>
<gene>
    <name evidence="5" type="ORF">DDZ13_03615</name>
</gene>
<evidence type="ECO:0000313" key="5">
    <source>
        <dbReference type="EMBL" id="PXA05065.1"/>
    </source>
</evidence>
<dbReference type="AlphaFoldDB" id="A0A317ZHL9"/>
<dbReference type="InterPro" id="IPR000917">
    <property type="entry name" value="Sulfatase_N"/>
</dbReference>
<dbReference type="PANTHER" id="PTHR42693:SF53">
    <property type="entry name" value="ENDO-4-O-SULFATASE"/>
    <property type="match status" value="1"/>
</dbReference>
<dbReference type="Proteomes" id="UP000247099">
    <property type="component" value="Unassembled WGS sequence"/>
</dbReference>
<dbReference type="PANTHER" id="PTHR42693">
    <property type="entry name" value="ARYLSULFATASE FAMILY MEMBER"/>
    <property type="match status" value="1"/>
</dbReference>
<dbReference type="Pfam" id="PF00884">
    <property type="entry name" value="Sulfatase"/>
    <property type="match status" value="1"/>
</dbReference>
<protein>
    <submittedName>
        <fullName evidence="5">Arylsulfatase</fullName>
    </submittedName>
</protein>
<feature type="signal peptide" evidence="3">
    <location>
        <begin position="1"/>
        <end position="20"/>
    </location>
</feature>
<feature type="domain" description="Sulfatase N-terminal" evidence="4">
    <location>
        <begin position="25"/>
        <end position="336"/>
    </location>
</feature>
<evidence type="ECO:0000256" key="3">
    <source>
        <dbReference type="SAM" id="SignalP"/>
    </source>
</evidence>
<comment type="caution">
    <text evidence="5">The sequence shown here is derived from an EMBL/GenBank/DDBJ whole genome shotgun (WGS) entry which is preliminary data.</text>
</comment>
<dbReference type="FunCoup" id="A0A317ZHL9">
    <property type="interactions" value="84"/>
</dbReference>
<organism evidence="5 6">
    <name type="scientific">Coraliomargarita sinensis</name>
    <dbReference type="NCBI Taxonomy" id="2174842"/>
    <lineage>
        <taxon>Bacteria</taxon>
        <taxon>Pseudomonadati</taxon>
        <taxon>Verrucomicrobiota</taxon>
        <taxon>Opitutia</taxon>
        <taxon>Puniceicoccales</taxon>
        <taxon>Coraliomargaritaceae</taxon>
        <taxon>Coraliomargarita</taxon>
    </lineage>
</organism>
<comment type="similarity">
    <text evidence="1">Belongs to the sulfatase family.</text>
</comment>
<evidence type="ECO:0000313" key="6">
    <source>
        <dbReference type="Proteomes" id="UP000247099"/>
    </source>
</evidence>
<evidence type="ECO:0000256" key="2">
    <source>
        <dbReference type="ARBA" id="ARBA00022801"/>
    </source>
</evidence>
<keyword evidence="6" id="KW-1185">Reference proteome</keyword>
<feature type="chain" id="PRO_5016385714" evidence="3">
    <location>
        <begin position="21"/>
        <end position="455"/>
    </location>
</feature>
<sequence length="455" mass="50594">MKLKEMLLCLLVALPLMACAAGQKPNVVIIYLDDAGYADFHPFGTPPYPTPHVEALAEQGLQLTQFYVPTAVCSSSRSSLLSGCYAGRHRVFGAHGPGGRGLNPKFTTIAEMLKAEGYATAHYGKWHCGDRPETRPMARGFDSSAGLMISNDMWRFNPVWATRVGKGPLPYWEDGKIAIEDVTPHDQKFLTKWATDSAVKFIRKQKERPFFLYVAHSMPHVPLYCSDAFLGKSGAGLYGDVMMEIDWSVGQINQALKDAGVARETIVIFSSDNGPWDEFGNHAGKTPFREHKGTSFDGGTRSPTIIKYPAGLESGLVIDRPLLTIDVLPTLAYLTGASLPDHEIDGKNVWPVLAGDEDTPHPHEYYVFEYGGRLEAVLSPDGRWKMHLPHPYRHVLEAGNDGLRGTTTTRRIGWALFDLAEDPYETTNVMERHPEIVERLKAYADDHLAKFYQDK</sequence>
<keyword evidence="2" id="KW-0378">Hydrolase</keyword>
<name>A0A317ZHL9_9BACT</name>
<dbReference type="RefSeq" id="WP_110130066.1">
    <property type="nucleotide sequence ID" value="NZ_QHJQ01000002.1"/>
</dbReference>
<accession>A0A317ZHL9</accession>
<reference evidence="5 6" key="1">
    <citation type="submission" date="2018-05" db="EMBL/GenBank/DDBJ databases">
        <title>Coraliomargarita sinensis sp. nov., isolated from a marine solar saltern.</title>
        <authorList>
            <person name="Zhou L.Y."/>
        </authorList>
    </citation>
    <scope>NUCLEOTIDE SEQUENCE [LARGE SCALE GENOMIC DNA]</scope>
    <source>
        <strain evidence="5 6">WN38</strain>
    </source>
</reference>
<dbReference type="InterPro" id="IPR017850">
    <property type="entry name" value="Alkaline_phosphatase_core_sf"/>
</dbReference>
<dbReference type="EMBL" id="QHJQ01000002">
    <property type="protein sequence ID" value="PXA05065.1"/>
    <property type="molecule type" value="Genomic_DNA"/>
</dbReference>
<dbReference type="OrthoDB" id="9762324at2"/>
<dbReference type="Gene3D" id="3.30.1120.10">
    <property type="match status" value="1"/>
</dbReference>
<evidence type="ECO:0000256" key="1">
    <source>
        <dbReference type="ARBA" id="ARBA00008779"/>
    </source>
</evidence>
<dbReference type="Gene3D" id="3.40.720.10">
    <property type="entry name" value="Alkaline Phosphatase, subunit A"/>
    <property type="match status" value="1"/>
</dbReference>
<keyword evidence="3" id="KW-0732">Signal</keyword>
<dbReference type="GO" id="GO:0004065">
    <property type="term" value="F:arylsulfatase activity"/>
    <property type="evidence" value="ECO:0007669"/>
    <property type="project" value="TreeGrafter"/>
</dbReference>